<protein>
    <submittedName>
        <fullName evidence="2">Uncharacterized protein</fullName>
    </submittedName>
</protein>
<evidence type="ECO:0000313" key="3">
    <source>
        <dbReference type="Proteomes" id="UP000003828"/>
    </source>
</evidence>
<keyword evidence="3" id="KW-1185">Reference proteome</keyword>
<organism evidence="2 3">
    <name type="scientific">Arthrobacter globiformis (strain ATCC 8010 / DSM 20124 / JCM 1332 / NBRC 12137 / NCIMB 8907 / NRRL B-2979 / 168)</name>
    <dbReference type="NCBI Taxonomy" id="1077972"/>
    <lineage>
        <taxon>Bacteria</taxon>
        <taxon>Bacillati</taxon>
        <taxon>Actinomycetota</taxon>
        <taxon>Actinomycetes</taxon>
        <taxon>Micrococcales</taxon>
        <taxon>Micrococcaceae</taxon>
        <taxon>Arthrobacter</taxon>
    </lineage>
</organism>
<dbReference type="AlphaFoldDB" id="H0QJC9"/>
<name>H0QJC9_ARTG1</name>
<dbReference type="Proteomes" id="UP000003828">
    <property type="component" value="Unassembled WGS sequence"/>
</dbReference>
<accession>H0QJC9</accession>
<dbReference type="RefSeq" id="WP_003799591.1">
    <property type="nucleotide sequence ID" value="NZ_BAEG01000029.1"/>
</dbReference>
<keyword evidence="1" id="KW-1133">Transmembrane helix</keyword>
<evidence type="ECO:0000313" key="2">
    <source>
        <dbReference type="EMBL" id="GAB12930.1"/>
    </source>
</evidence>
<sequence>MDKRKLPQVLLIAAAVGFSIGAVIQFIRSEFLIGSLNLVAALLAVGFLIYMRKAPTL</sequence>
<keyword evidence="1" id="KW-0812">Transmembrane</keyword>
<evidence type="ECO:0000256" key="1">
    <source>
        <dbReference type="SAM" id="Phobius"/>
    </source>
</evidence>
<dbReference type="EMBL" id="BAEG01000029">
    <property type="protein sequence ID" value="GAB12930.1"/>
    <property type="molecule type" value="Genomic_DNA"/>
</dbReference>
<feature type="transmembrane region" description="Helical" evidence="1">
    <location>
        <begin position="31"/>
        <end position="51"/>
    </location>
</feature>
<keyword evidence="1" id="KW-0472">Membrane</keyword>
<reference evidence="2 3" key="1">
    <citation type="submission" date="2011-12" db="EMBL/GenBank/DDBJ databases">
        <title>Whole genome shotgun sequence of Arthrobacter globiformis NBRC 12137.</title>
        <authorList>
            <person name="Miyazawa S."/>
            <person name="Hosoyama A."/>
            <person name="Tsuchikane K."/>
            <person name="Katsumata H."/>
            <person name="Yamazaki S."/>
            <person name="Fujita N."/>
        </authorList>
    </citation>
    <scope>NUCLEOTIDE SEQUENCE [LARGE SCALE GENOMIC DNA]</scope>
    <source>
        <strain evidence="2 3">NBRC 12137</strain>
    </source>
</reference>
<gene>
    <name evidence="2" type="ORF">ARGLB_029_00060</name>
</gene>
<proteinExistence type="predicted"/>
<comment type="caution">
    <text evidence="2">The sequence shown here is derived from an EMBL/GenBank/DDBJ whole genome shotgun (WGS) entry which is preliminary data.</text>
</comment>